<proteinExistence type="predicted"/>
<evidence type="ECO:0000313" key="3">
    <source>
        <dbReference type="EMBL" id="GAA4955226.1"/>
    </source>
</evidence>
<gene>
    <name evidence="3" type="ORF">GCM10025791_39250</name>
</gene>
<keyword evidence="4" id="KW-1185">Reference proteome</keyword>
<protein>
    <recommendedName>
        <fullName evidence="2">Transposase IS66 C-terminal domain-containing protein</fullName>
    </recommendedName>
</protein>
<feature type="domain" description="Transposase IS66 C-terminal" evidence="2">
    <location>
        <begin position="21"/>
        <end position="57"/>
    </location>
</feature>
<sequence length="91" mass="10340">MIPQTASWTELGAEHLGIIQSLISTCKLHDINPYTYLVDVLQRISQHPASEVVDLTPRLWKTRFAENPLRALIDPRHPGRQSKQPEAVHAH</sequence>
<evidence type="ECO:0000259" key="2">
    <source>
        <dbReference type="Pfam" id="PF13817"/>
    </source>
</evidence>
<dbReference type="EMBL" id="BAABLX010000067">
    <property type="protein sequence ID" value="GAA4955226.1"/>
    <property type="molecule type" value="Genomic_DNA"/>
</dbReference>
<accession>A0AAV3U7P3</accession>
<dbReference type="AlphaFoldDB" id="A0AAV3U7P3"/>
<comment type="caution">
    <text evidence="3">The sequence shown here is derived from an EMBL/GenBank/DDBJ whole genome shotgun (WGS) entry which is preliminary data.</text>
</comment>
<dbReference type="InterPro" id="IPR039552">
    <property type="entry name" value="IS66_C"/>
</dbReference>
<evidence type="ECO:0000256" key="1">
    <source>
        <dbReference type="SAM" id="MobiDB-lite"/>
    </source>
</evidence>
<dbReference type="Proteomes" id="UP001409585">
    <property type="component" value="Unassembled WGS sequence"/>
</dbReference>
<dbReference type="Pfam" id="PF13817">
    <property type="entry name" value="DDE_Tnp_IS66_C"/>
    <property type="match status" value="1"/>
</dbReference>
<organism evidence="3 4">
    <name type="scientific">Halioxenophilus aromaticivorans</name>
    <dbReference type="NCBI Taxonomy" id="1306992"/>
    <lineage>
        <taxon>Bacteria</taxon>
        <taxon>Pseudomonadati</taxon>
        <taxon>Pseudomonadota</taxon>
        <taxon>Gammaproteobacteria</taxon>
        <taxon>Alteromonadales</taxon>
        <taxon>Alteromonadaceae</taxon>
        <taxon>Halioxenophilus</taxon>
    </lineage>
</organism>
<evidence type="ECO:0000313" key="4">
    <source>
        <dbReference type="Proteomes" id="UP001409585"/>
    </source>
</evidence>
<feature type="region of interest" description="Disordered" evidence="1">
    <location>
        <begin position="71"/>
        <end position="91"/>
    </location>
</feature>
<reference evidence="4" key="1">
    <citation type="journal article" date="2019" name="Int. J. Syst. Evol. Microbiol.">
        <title>The Global Catalogue of Microorganisms (GCM) 10K type strain sequencing project: providing services to taxonomists for standard genome sequencing and annotation.</title>
        <authorList>
            <consortium name="The Broad Institute Genomics Platform"/>
            <consortium name="The Broad Institute Genome Sequencing Center for Infectious Disease"/>
            <person name="Wu L."/>
            <person name="Ma J."/>
        </authorList>
    </citation>
    <scope>NUCLEOTIDE SEQUENCE [LARGE SCALE GENOMIC DNA]</scope>
    <source>
        <strain evidence="4">JCM 19134</strain>
    </source>
</reference>
<name>A0AAV3U7P3_9ALTE</name>